<sequence length="382" mass="42896">MIEVCAKLVGGPVYLPGDRLGCWVTFTNPPLPLDKRSQSNIDTLESLGWASAQIHCLCTTSGKLSGFVNEKLASPEKTHVAMSNTSFAPCRGDSGKIILSTKPRICFCDLRLSPGESKSYLYSEVLPHDCPPTFRGQLVKYSYKITVGTQRVNCATKLLSVPIRVLVIHGISENSNLICEDSVDLSPSNPFLESKEKETELTTSLQILQNITARRSLNYFNVTNARGKVTRFCLFKQAYKLGEDIVATLDFTSATVRCVQFTVTLQSEEKIPGRDEKSIESFNNFHEYCLNMKQCFINLPIPLHVTPAFTTSIVSLRWRLHFEFVTSLTDPNDYTEPNGNDYEWRGPNTLDIETMVWDLPIQLYPALPTTDPLNENKYSIEV</sequence>
<dbReference type="InterPro" id="IPR014848">
    <property type="entry name" value="Rgp1"/>
</dbReference>
<keyword evidence="1" id="KW-1185">Reference proteome</keyword>
<dbReference type="PaxDb" id="121845-A0A3Q0IYK8"/>
<dbReference type="AlphaFoldDB" id="A0A3Q0IYK8"/>
<organism evidence="1 2">
    <name type="scientific">Diaphorina citri</name>
    <name type="common">Asian citrus psyllid</name>
    <dbReference type="NCBI Taxonomy" id="121845"/>
    <lineage>
        <taxon>Eukaryota</taxon>
        <taxon>Metazoa</taxon>
        <taxon>Ecdysozoa</taxon>
        <taxon>Arthropoda</taxon>
        <taxon>Hexapoda</taxon>
        <taxon>Insecta</taxon>
        <taxon>Pterygota</taxon>
        <taxon>Neoptera</taxon>
        <taxon>Paraneoptera</taxon>
        <taxon>Hemiptera</taxon>
        <taxon>Sternorrhyncha</taxon>
        <taxon>Psylloidea</taxon>
        <taxon>Psyllidae</taxon>
        <taxon>Diaphorininae</taxon>
        <taxon>Diaphorina</taxon>
    </lineage>
</organism>
<dbReference type="RefSeq" id="XP_026679515.1">
    <property type="nucleotide sequence ID" value="XM_026823714.1"/>
</dbReference>
<accession>A0A3Q0IYK8</accession>
<dbReference type="Proteomes" id="UP000079169">
    <property type="component" value="Unplaced"/>
</dbReference>
<reference evidence="2" key="1">
    <citation type="submission" date="2025-08" db="UniProtKB">
        <authorList>
            <consortium name="RefSeq"/>
        </authorList>
    </citation>
    <scope>IDENTIFICATION</scope>
</reference>
<gene>
    <name evidence="2" type="primary">LOC103509347</name>
</gene>
<dbReference type="PANTHER" id="PTHR12507">
    <property type="entry name" value="REDUCED GROWTH PHENOTYPE 1 RGP1, YEAST -RELATED"/>
    <property type="match status" value="1"/>
</dbReference>
<evidence type="ECO:0000313" key="2">
    <source>
        <dbReference type="RefSeq" id="XP_026679515.1"/>
    </source>
</evidence>
<name>A0A3Q0IYK8_DIACI</name>
<proteinExistence type="predicted"/>
<dbReference type="STRING" id="121845.A0A3Q0IYK8"/>
<dbReference type="Pfam" id="PF08737">
    <property type="entry name" value="Rgp1"/>
    <property type="match status" value="2"/>
</dbReference>
<dbReference type="GeneID" id="103509347"/>
<protein>
    <submittedName>
        <fullName evidence="2">LOW QUALITY PROTEIN: RAB6A-GEF complex partner protein 2</fullName>
    </submittedName>
</protein>
<evidence type="ECO:0000313" key="1">
    <source>
        <dbReference type="Proteomes" id="UP000079169"/>
    </source>
</evidence>
<dbReference type="KEGG" id="dci:103509347"/>